<proteinExistence type="inferred from homology"/>
<sequence length="253" mass="27499">MTCGCGFLSRRRVLTLGGAALAALPLAGCDDGDWPIDLVSDETVREMGLVSWRQLKEQTPLSDQARLHQVLDTIGTRMLRAMGEDPQAWELQVFQGDAVNAFALPGNKIGVFEGMMRFAQTEAQLAAVVGHEIGHHLAEHAQERMNAAVAKDFGLEAVEFFLDIGDVAYAREIAAVLGLGVEVGLTLPYTREHELEADRLGLRLMTDAGYDPRAAVQLWRRMAGQGGGQPAFLSTHPAPADRAERLEEIIRGA</sequence>
<comment type="caution">
    <text evidence="9">The sequence shown here is derived from an EMBL/GenBank/DDBJ whole genome shotgun (WGS) entry which is preliminary data.</text>
</comment>
<comment type="cofactor">
    <cofactor evidence="6">
        <name>Zn(2+)</name>
        <dbReference type="ChEBI" id="CHEBI:29105"/>
    </cofactor>
    <text evidence="6">Binds 1 zinc ion per subunit.</text>
</comment>
<evidence type="ECO:0000256" key="2">
    <source>
        <dbReference type="ARBA" id="ARBA00022723"/>
    </source>
</evidence>
<evidence type="ECO:0000313" key="10">
    <source>
        <dbReference type="Proteomes" id="UP000009881"/>
    </source>
</evidence>
<dbReference type="STRING" id="1238182.C882_3943"/>
<evidence type="ECO:0000256" key="4">
    <source>
        <dbReference type="ARBA" id="ARBA00022833"/>
    </source>
</evidence>
<keyword evidence="4 6" id="KW-0862">Zinc</keyword>
<keyword evidence="7" id="KW-0732">Signal</keyword>
<comment type="similarity">
    <text evidence="6">Belongs to the peptidase M48 family.</text>
</comment>
<dbReference type="AlphaFoldDB" id="K9H037"/>
<keyword evidence="10" id="KW-1185">Reference proteome</keyword>
<keyword evidence="2" id="KW-0479">Metal-binding</keyword>
<gene>
    <name evidence="9" type="ORF">C882_3943</name>
</gene>
<dbReference type="InterPro" id="IPR051156">
    <property type="entry name" value="Mito/Outer_Membr_Metalloprot"/>
</dbReference>
<dbReference type="GO" id="GO:0046872">
    <property type="term" value="F:metal ion binding"/>
    <property type="evidence" value="ECO:0007669"/>
    <property type="project" value="UniProtKB-KW"/>
</dbReference>
<dbReference type="Gene3D" id="3.30.2010.10">
    <property type="entry name" value="Metalloproteases ('zincins'), catalytic domain"/>
    <property type="match status" value="1"/>
</dbReference>
<dbReference type="EMBL" id="ANHY01000006">
    <property type="protein sequence ID" value="EKV31570.1"/>
    <property type="molecule type" value="Genomic_DNA"/>
</dbReference>
<evidence type="ECO:0000259" key="8">
    <source>
        <dbReference type="Pfam" id="PF01435"/>
    </source>
</evidence>
<evidence type="ECO:0000256" key="6">
    <source>
        <dbReference type="RuleBase" id="RU003983"/>
    </source>
</evidence>
<protein>
    <submittedName>
        <fullName evidence="9">Zn-dependent protease with chaperone function</fullName>
    </submittedName>
</protein>
<dbReference type="InterPro" id="IPR001915">
    <property type="entry name" value="Peptidase_M48"/>
</dbReference>
<dbReference type="GO" id="GO:0051603">
    <property type="term" value="P:proteolysis involved in protein catabolic process"/>
    <property type="evidence" value="ECO:0007669"/>
    <property type="project" value="TreeGrafter"/>
</dbReference>
<dbReference type="GO" id="GO:0016020">
    <property type="term" value="C:membrane"/>
    <property type="evidence" value="ECO:0007669"/>
    <property type="project" value="TreeGrafter"/>
</dbReference>
<dbReference type="PANTHER" id="PTHR22726">
    <property type="entry name" value="METALLOENDOPEPTIDASE OMA1"/>
    <property type="match status" value="1"/>
</dbReference>
<keyword evidence="3 6" id="KW-0378">Hydrolase</keyword>
<feature type="domain" description="Peptidase M48" evidence="8">
    <location>
        <begin position="70"/>
        <end position="249"/>
    </location>
</feature>
<evidence type="ECO:0000256" key="3">
    <source>
        <dbReference type="ARBA" id="ARBA00022801"/>
    </source>
</evidence>
<reference evidence="9 10" key="1">
    <citation type="journal article" date="2013" name="Genome Announc.">
        <title>Draft Genome Sequence of an Alphaproteobacterium, Caenispirillum salinarum AK4(T), Isolated from a Solar Saltern.</title>
        <authorList>
            <person name="Khatri I."/>
            <person name="Singh A."/>
            <person name="Korpole S."/>
            <person name="Pinnaka A.K."/>
            <person name="Subramanian S."/>
        </authorList>
    </citation>
    <scope>NUCLEOTIDE SEQUENCE [LARGE SCALE GENOMIC DNA]</scope>
    <source>
        <strain evidence="9 10">AK4</strain>
    </source>
</reference>
<accession>K9H037</accession>
<evidence type="ECO:0000256" key="5">
    <source>
        <dbReference type="ARBA" id="ARBA00023049"/>
    </source>
</evidence>
<dbReference type="PANTHER" id="PTHR22726:SF24">
    <property type="entry name" value="M48 FAMILY METALLOPEPTIDASE"/>
    <property type="match status" value="1"/>
</dbReference>
<keyword evidence="1 6" id="KW-0645">Protease</keyword>
<dbReference type="eggNOG" id="COG0501">
    <property type="taxonomic scope" value="Bacteria"/>
</dbReference>
<evidence type="ECO:0000256" key="7">
    <source>
        <dbReference type="SAM" id="SignalP"/>
    </source>
</evidence>
<dbReference type="CDD" id="cd07331">
    <property type="entry name" value="M48C_Oma1_like"/>
    <property type="match status" value="1"/>
</dbReference>
<dbReference type="Pfam" id="PF01435">
    <property type="entry name" value="Peptidase_M48"/>
    <property type="match status" value="1"/>
</dbReference>
<name>K9H037_9PROT</name>
<organism evidence="9 10">
    <name type="scientific">Caenispirillum salinarum AK4</name>
    <dbReference type="NCBI Taxonomy" id="1238182"/>
    <lineage>
        <taxon>Bacteria</taxon>
        <taxon>Pseudomonadati</taxon>
        <taxon>Pseudomonadota</taxon>
        <taxon>Alphaproteobacteria</taxon>
        <taxon>Rhodospirillales</taxon>
        <taxon>Novispirillaceae</taxon>
        <taxon>Caenispirillum</taxon>
    </lineage>
</organism>
<keyword evidence="5 6" id="KW-0482">Metalloprotease</keyword>
<feature type="chain" id="PRO_5003931396" evidence="7">
    <location>
        <begin position="23"/>
        <end position="253"/>
    </location>
</feature>
<feature type="signal peptide" evidence="7">
    <location>
        <begin position="1"/>
        <end position="22"/>
    </location>
</feature>
<evidence type="ECO:0000313" key="9">
    <source>
        <dbReference type="EMBL" id="EKV31570.1"/>
    </source>
</evidence>
<dbReference type="GO" id="GO:0004222">
    <property type="term" value="F:metalloendopeptidase activity"/>
    <property type="evidence" value="ECO:0007669"/>
    <property type="project" value="InterPro"/>
</dbReference>
<dbReference type="Proteomes" id="UP000009881">
    <property type="component" value="Unassembled WGS sequence"/>
</dbReference>
<evidence type="ECO:0000256" key="1">
    <source>
        <dbReference type="ARBA" id="ARBA00022670"/>
    </source>
</evidence>